<dbReference type="Proteomes" id="UP000238823">
    <property type="component" value="Unassembled WGS sequence"/>
</dbReference>
<dbReference type="AlphaFoldDB" id="A0A2S9YJD1"/>
<comment type="caution">
    <text evidence="1">The sequence shown here is derived from an EMBL/GenBank/DDBJ whole genome shotgun (WGS) entry which is preliminary data.</text>
</comment>
<reference evidence="1 2" key="1">
    <citation type="submission" date="2018-03" db="EMBL/GenBank/DDBJ databases">
        <title>Draft Genome Sequences of the Obligatory Marine Myxobacteria Enhygromyxa salina SWB007.</title>
        <authorList>
            <person name="Poehlein A."/>
            <person name="Moghaddam J.A."/>
            <person name="Harms H."/>
            <person name="Alanjari M."/>
            <person name="Koenig G.M."/>
            <person name="Daniel R."/>
            <person name="Schaeberle T.F."/>
        </authorList>
    </citation>
    <scope>NUCLEOTIDE SEQUENCE [LARGE SCALE GENOMIC DNA]</scope>
    <source>
        <strain evidence="1 2">SWB007</strain>
    </source>
</reference>
<evidence type="ECO:0000313" key="1">
    <source>
        <dbReference type="EMBL" id="PRQ05213.1"/>
    </source>
</evidence>
<accession>A0A2S9YJD1</accession>
<dbReference type="EMBL" id="PVNL01000096">
    <property type="protein sequence ID" value="PRQ05213.1"/>
    <property type="molecule type" value="Genomic_DNA"/>
</dbReference>
<proteinExistence type="predicted"/>
<name>A0A2S9YJD1_9BACT</name>
<sequence>MALLFVAILVAIAWLTGESSPFADKPAATTNSAAP</sequence>
<organism evidence="1 2">
    <name type="scientific">Enhygromyxa salina</name>
    <dbReference type="NCBI Taxonomy" id="215803"/>
    <lineage>
        <taxon>Bacteria</taxon>
        <taxon>Pseudomonadati</taxon>
        <taxon>Myxococcota</taxon>
        <taxon>Polyangia</taxon>
        <taxon>Nannocystales</taxon>
        <taxon>Nannocystaceae</taxon>
        <taxon>Enhygromyxa</taxon>
    </lineage>
</organism>
<protein>
    <submittedName>
        <fullName evidence="1">Uncharacterized protein</fullName>
    </submittedName>
</protein>
<evidence type="ECO:0000313" key="2">
    <source>
        <dbReference type="Proteomes" id="UP000238823"/>
    </source>
</evidence>
<gene>
    <name evidence="1" type="ORF">ENSA7_46630</name>
</gene>